<sequence>MYENVWSGEVEGCEISLGFNEKDGLFRYTAKKDGVITYKRHCADPMDAGLMDGPGVEWDGETPLVPSASEIKFEGRFAPFHTLEDIVSGTWLSPADWPGYRKAMAVDELAGRMERIARSYSGDREPDEAYMNFGLIDCSKRLNALYGGPDNWPNRAFESLFTVTGYKELTLGKSFAFSDHYLLADPHKMPRQVVERICMTAANGRQEQPSYRDAVVSLCRQSRLENGGNADSFTVLPFVKVGEFIDEIRKSDRIHVDPYADFNGDKVPMAHLGKTAITLNEMDAERIRLNIDRAHEKHSYYWSIRGKGASSKLDYSLRMFELTELVAAIKSCADWSLFFNQRIEYPSLGYDLDANGNSNRILLACGMSEWRSDDAQEWMAVSRSKSDRLFHIERIDAWDSYEGPEFEVTESSATKTYPSDLIDQIAADHNGFRETDGVPPFINARYAAQLEHLRRVYPLKQKTPEKMPGTAALKDELAKLEKKAEPKKTPSHKRPGYFTY</sequence>
<evidence type="ECO:0000256" key="1">
    <source>
        <dbReference type="SAM" id="MobiDB-lite"/>
    </source>
</evidence>
<organism evidence="2">
    <name type="scientific">Collinsella aerofaciens</name>
    <dbReference type="NCBI Taxonomy" id="74426"/>
    <lineage>
        <taxon>Bacteria</taxon>
        <taxon>Bacillati</taxon>
        <taxon>Actinomycetota</taxon>
        <taxon>Coriobacteriia</taxon>
        <taxon>Coriobacteriales</taxon>
        <taxon>Coriobacteriaceae</taxon>
        <taxon>Collinsella</taxon>
    </lineage>
</organism>
<name>A0A6N3E319_9ACTN</name>
<dbReference type="EMBL" id="CACRTW010000049">
    <property type="protein sequence ID" value="VYU35022.1"/>
    <property type="molecule type" value="Genomic_DNA"/>
</dbReference>
<gene>
    <name evidence="2" type="ORF">CALFYP39_02095</name>
</gene>
<feature type="compositionally biased region" description="Basic and acidic residues" evidence="1">
    <location>
        <begin position="479"/>
        <end position="488"/>
    </location>
</feature>
<feature type="region of interest" description="Disordered" evidence="1">
    <location>
        <begin position="479"/>
        <end position="500"/>
    </location>
</feature>
<reference evidence="2" key="1">
    <citation type="submission" date="2019-11" db="EMBL/GenBank/DDBJ databases">
        <authorList>
            <person name="Feng L."/>
        </authorList>
    </citation>
    <scope>NUCLEOTIDE SEQUENCE</scope>
    <source>
        <strain evidence="2">CaerofaciensLFYP39</strain>
    </source>
</reference>
<evidence type="ECO:0000313" key="2">
    <source>
        <dbReference type="EMBL" id="VYU35022.1"/>
    </source>
</evidence>
<accession>A0A6N3E319</accession>
<dbReference type="AlphaFoldDB" id="A0A6N3E319"/>
<proteinExistence type="predicted"/>
<protein>
    <submittedName>
        <fullName evidence="2">Uncharacterized protein</fullName>
    </submittedName>
</protein>
<feature type="compositionally biased region" description="Basic residues" evidence="1">
    <location>
        <begin position="489"/>
        <end position="500"/>
    </location>
</feature>